<dbReference type="InterPro" id="IPR050741">
    <property type="entry name" value="Acyl-CoA_dehydrogenase"/>
</dbReference>
<name>A0ABN1VU13_9PSEU</name>
<keyword evidence="5 10" id="KW-0274">FAD</keyword>
<evidence type="ECO:0000256" key="3">
    <source>
        <dbReference type="ARBA" id="ARBA00009347"/>
    </source>
</evidence>
<keyword evidence="15" id="KW-1185">Reference proteome</keyword>
<dbReference type="InterPro" id="IPR006091">
    <property type="entry name" value="Acyl-CoA_Oxase/DH_mid-dom"/>
</dbReference>
<evidence type="ECO:0000256" key="2">
    <source>
        <dbReference type="ARBA" id="ARBA00005102"/>
    </source>
</evidence>
<keyword evidence="4 10" id="KW-0285">Flavoprotein</keyword>
<dbReference type="InterPro" id="IPR036250">
    <property type="entry name" value="AcylCo_DH-like_C"/>
</dbReference>
<evidence type="ECO:0000256" key="4">
    <source>
        <dbReference type="ARBA" id="ARBA00022630"/>
    </source>
</evidence>
<evidence type="ECO:0000256" key="9">
    <source>
        <dbReference type="ARBA" id="ARBA00042660"/>
    </source>
</evidence>
<evidence type="ECO:0000256" key="6">
    <source>
        <dbReference type="ARBA" id="ARBA00023002"/>
    </source>
</evidence>
<dbReference type="InterPro" id="IPR013786">
    <property type="entry name" value="AcylCoA_DH/ox_N"/>
</dbReference>
<accession>A0ABN1VU13</accession>
<keyword evidence="6 10" id="KW-0560">Oxidoreductase</keyword>
<dbReference type="Gene3D" id="1.20.140.10">
    <property type="entry name" value="Butyryl-CoA Dehydrogenase, subunit A, domain 3"/>
    <property type="match status" value="1"/>
</dbReference>
<feature type="domain" description="Acyl-CoA oxidase/dehydrogenase middle" evidence="12">
    <location>
        <begin position="130"/>
        <end position="224"/>
    </location>
</feature>
<evidence type="ECO:0000259" key="11">
    <source>
        <dbReference type="Pfam" id="PF00441"/>
    </source>
</evidence>
<dbReference type="Pfam" id="PF00441">
    <property type="entry name" value="Acyl-CoA_dh_1"/>
    <property type="match status" value="1"/>
</dbReference>
<evidence type="ECO:0000259" key="12">
    <source>
        <dbReference type="Pfam" id="PF02770"/>
    </source>
</evidence>
<dbReference type="PANTHER" id="PTHR48083">
    <property type="entry name" value="MEDIUM-CHAIN SPECIFIC ACYL-COA DEHYDROGENASE, MITOCHONDRIAL-RELATED"/>
    <property type="match status" value="1"/>
</dbReference>
<proteinExistence type="inferred from homology"/>
<dbReference type="Gene3D" id="1.10.540.10">
    <property type="entry name" value="Acyl-CoA dehydrogenase/oxidase, N-terminal domain"/>
    <property type="match status" value="1"/>
</dbReference>
<evidence type="ECO:0000256" key="7">
    <source>
        <dbReference type="ARBA" id="ARBA00037085"/>
    </source>
</evidence>
<dbReference type="Gene3D" id="2.40.110.10">
    <property type="entry name" value="Butyryl-CoA Dehydrogenase, subunit A, domain 2"/>
    <property type="match status" value="1"/>
</dbReference>
<evidence type="ECO:0000313" key="15">
    <source>
        <dbReference type="Proteomes" id="UP001500653"/>
    </source>
</evidence>
<reference evidence="14 15" key="1">
    <citation type="journal article" date="2019" name="Int. J. Syst. Evol. Microbiol.">
        <title>The Global Catalogue of Microorganisms (GCM) 10K type strain sequencing project: providing services to taxonomists for standard genome sequencing and annotation.</title>
        <authorList>
            <consortium name="The Broad Institute Genomics Platform"/>
            <consortium name="The Broad Institute Genome Sequencing Center for Infectious Disease"/>
            <person name="Wu L."/>
            <person name="Ma J."/>
        </authorList>
    </citation>
    <scope>NUCLEOTIDE SEQUENCE [LARGE SCALE GENOMIC DNA]</scope>
    <source>
        <strain evidence="14 15">JCM 13023</strain>
    </source>
</reference>
<protein>
    <recommendedName>
        <fullName evidence="8">Acyl-[acyl-carrier-protein] dehydrogenase MbtN</fullName>
    </recommendedName>
    <alternativeName>
        <fullName evidence="9">Mycobactin synthase protein N</fullName>
    </alternativeName>
</protein>
<dbReference type="PROSITE" id="PS00073">
    <property type="entry name" value="ACYL_COA_DH_2"/>
    <property type="match status" value="1"/>
</dbReference>
<dbReference type="InterPro" id="IPR009100">
    <property type="entry name" value="AcylCoA_DH/oxidase_NM_dom_sf"/>
</dbReference>
<evidence type="ECO:0000259" key="13">
    <source>
        <dbReference type="Pfam" id="PF02771"/>
    </source>
</evidence>
<comment type="similarity">
    <text evidence="3 10">Belongs to the acyl-CoA dehydrogenase family.</text>
</comment>
<gene>
    <name evidence="14" type="ORF">GCM10009676_00270</name>
</gene>
<dbReference type="Pfam" id="PF02771">
    <property type="entry name" value="Acyl-CoA_dh_N"/>
    <property type="match status" value="1"/>
</dbReference>
<feature type="domain" description="Acyl-CoA dehydrogenase/oxidase C-terminal" evidence="11">
    <location>
        <begin position="237"/>
        <end position="385"/>
    </location>
</feature>
<evidence type="ECO:0000313" key="14">
    <source>
        <dbReference type="EMBL" id="GAA1223023.1"/>
    </source>
</evidence>
<comment type="pathway">
    <text evidence="2">Siderophore biosynthesis; mycobactin biosynthesis.</text>
</comment>
<dbReference type="InterPro" id="IPR037069">
    <property type="entry name" value="AcylCoA_DH/ox_N_sf"/>
</dbReference>
<evidence type="ECO:0000256" key="8">
    <source>
        <dbReference type="ARBA" id="ARBA00040394"/>
    </source>
</evidence>
<dbReference type="RefSeq" id="WP_253862123.1">
    <property type="nucleotide sequence ID" value="NZ_BAAALN010000001.1"/>
</dbReference>
<dbReference type="PANTHER" id="PTHR48083:SF20">
    <property type="entry name" value="LONG-CHAIN SPECIFIC ACYL-COA DEHYDROGENASE, MITOCHONDRIAL"/>
    <property type="match status" value="1"/>
</dbReference>
<dbReference type="InterPro" id="IPR006089">
    <property type="entry name" value="Acyl-CoA_DH_CS"/>
</dbReference>
<dbReference type="PROSITE" id="PS00072">
    <property type="entry name" value="ACYL_COA_DH_1"/>
    <property type="match status" value="1"/>
</dbReference>
<evidence type="ECO:0000256" key="10">
    <source>
        <dbReference type="RuleBase" id="RU362125"/>
    </source>
</evidence>
<dbReference type="EMBL" id="BAAALN010000001">
    <property type="protein sequence ID" value="GAA1223023.1"/>
    <property type="molecule type" value="Genomic_DNA"/>
</dbReference>
<evidence type="ECO:0000256" key="5">
    <source>
        <dbReference type="ARBA" id="ARBA00022827"/>
    </source>
</evidence>
<dbReference type="SUPFAM" id="SSF56645">
    <property type="entry name" value="Acyl-CoA dehydrogenase NM domain-like"/>
    <property type="match status" value="1"/>
</dbReference>
<comment type="caution">
    <text evidence="14">The sequence shown here is derived from an EMBL/GenBank/DDBJ whole genome shotgun (WGS) entry which is preliminary data.</text>
</comment>
<dbReference type="Pfam" id="PF02770">
    <property type="entry name" value="Acyl-CoA_dh_M"/>
    <property type="match status" value="1"/>
</dbReference>
<dbReference type="SUPFAM" id="SSF47203">
    <property type="entry name" value="Acyl-CoA dehydrogenase C-terminal domain-like"/>
    <property type="match status" value="1"/>
</dbReference>
<dbReference type="Proteomes" id="UP001500653">
    <property type="component" value="Unassembled WGS sequence"/>
</dbReference>
<comment type="function">
    <text evidence="7">Catalyzes the dehydrogenation at the alpha-beta position of ACP-bound acyl chains. This results in the introduction of a double bond in the lipidic chain, which is further transferred to the epsilon-amino group of lysine residue in the mycobactin core by MbtK.</text>
</comment>
<comment type="cofactor">
    <cofactor evidence="1 10">
        <name>FAD</name>
        <dbReference type="ChEBI" id="CHEBI:57692"/>
    </cofactor>
</comment>
<sequence length="388" mass="42632">MHPAALPRTIFDSDHELFRTTARTFAEREVAPHLDTWTRQGHVDRELYRRAGELGLLGIAAEDKHNGGGIDDFRFHAVLIEELCRVGATVVTMNLSGFNDLVAPYLISLADDEQKRRWLAPLCSGDLIGALAMTEPGAGSDLAALTTTAIPDGDELVLNGTKTFISTGTTADVFLVVARTDPAAGRKGFSIVLVEADTPGFARTGPLHKVGLSAQDTAELTFDHARVPRANILGNENDGFGYLRGNLPQERLSVAVTAMAAMRRTFEQALDHTRDRTAFGTRIADFQANRFYLAELATDIEIAQTFVDRCVLDAAHGWLDEVTAAMAKWWVTELQQKVVNRCLQLHGGYGFMTEYDVAKDYLDCRGSTLYAGTTEVMKEIIGRKLTRQ</sequence>
<dbReference type="InterPro" id="IPR009075">
    <property type="entry name" value="AcylCo_DH/oxidase_C"/>
</dbReference>
<organism evidence="14 15">
    <name type="scientific">Prauserella halophila</name>
    <dbReference type="NCBI Taxonomy" id="185641"/>
    <lineage>
        <taxon>Bacteria</taxon>
        <taxon>Bacillati</taxon>
        <taxon>Actinomycetota</taxon>
        <taxon>Actinomycetes</taxon>
        <taxon>Pseudonocardiales</taxon>
        <taxon>Pseudonocardiaceae</taxon>
        <taxon>Prauserella</taxon>
    </lineage>
</organism>
<feature type="domain" description="Acyl-CoA dehydrogenase/oxidase N-terminal" evidence="13">
    <location>
        <begin position="13"/>
        <end position="126"/>
    </location>
</feature>
<evidence type="ECO:0000256" key="1">
    <source>
        <dbReference type="ARBA" id="ARBA00001974"/>
    </source>
</evidence>
<dbReference type="InterPro" id="IPR046373">
    <property type="entry name" value="Acyl-CoA_Oxase/DH_mid-dom_sf"/>
</dbReference>